<keyword evidence="11" id="KW-1185">Reference proteome</keyword>
<dbReference type="GO" id="GO:0008380">
    <property type="term" value="P:RNA splicing"/>
    <property type="evidence" value="ECO:0007669"/>
    <property type="project" value="UniProtKB-KW"/>
</dbReference>
<evidence type="ECO:0000256" key="5">
    <source>
        <dbReference type="ARBA" id="ARBA00022664"/>
    </source>
</evidence>
<evidence type="ECO:0000256" key="8">
    <source>
        <dbReference type="SAM" id="MobiDB-lite"/>
    </source>
</evidence>
<dbReference type="OrthoDB" id="21368at2759"/>
<feature type="compositionally biased region" description="Basic residues" evidence="8">
    <location>
        <begin position="184"/>
        <end position="194"/>
    </location>
</feature>
<feature type="domain" description="U4/U6.U5 small nuclear ribonucleoprotein 27kDa protein" evidence="9">
    <location>
        <begin position="231"/>
        <end position="285"/>
    </location>
</feature>
<keyword evidence="5" id="KW-0507">mRNA processing</keyword>
<feature type="compositionally biased region" description="Basic and acidic residues" evidence="8">
    <location>
        <begin position="1"/>
        <end position="52"/>
    </location>
</feature>
<name>A0A1S8AAJ6_ROSNE</name>
<dbReference type="OMA" id="VDSSTMW"/>
<comment type="function">
    <text evidence="1">May play a role in mRNA splicing.</text>
</comment>
<dbReference type="AlphaFoldDB" id="A0A1S8AAJ6"/>
<protein>
    <submittedName>
        <fullName evidence="10">Putative u4 tri-snrnp-associated protein 3-like protein</fullName>
    </submittedName>
</protein>
<accession>A0A1S8AAJ6</accession>
<dbReference type="EMBL" id="DF977519">
    <property type="protein sequence ID" value="GAW27136.1"/>
    <property type="molecule type" value="Genomic_DNA"/>
</dbReference>
<dbReference type="PANTHER" id="PTHR31077">
    <property type="entry name" value="U4/U6.U5 SMALL NUCLEAR RIBONUCLEOPROTEIN 27 KDA PROTEIN"/>
    <property type="match status" value="1"/>
</dbReference>
<proteinExistence type="inferred from homology"/>
<comment type="similarity">
    <text evidence="3">Belongs to the SNUT3 family.</text>
</comment>
<dbReference type="GO" id="GO:0006397">
    <property type="term" value="P:mRNA processing"/>
    <property type="evidence" value="ECO:0007669"/>
    <property type="project" value="UniProtKB-KW"/>
</dbReference>
<evidence type="ECO:0000313" key="11">
    <source>
        <dbReference type="Proteomes" id="UP000054516"/>
    </source>
</evidence>
<evidence type="ECO:0000259" key="9">
    <source>
        <dbReference type="Pfam" id="PF08648"/>
    </source>
</evidence>
<feature type="compositionally biased region" description="Acidic residues" evidence="8">
    <location>
        <begin position="214"/>
        <end position="233"/>
    </location>
</feature>
<evidence type="ECO:0000256" key="3">
    <source>
        <dbReference type="ARBA" id="ARBA00008218"/>
    </source>
</evidence>
<dbReference type="Proteomes" id="UP000054516">
    <property type="component" value="Unassembled WGS sequence"/>
</dbReference>
<feature type="compositionally biased region" description="Basic and acidic residues" evidence="8">
    <location>
        <begin position="74"/>
        <end position="134"/>
    </location>
</feature>
<organism evidence="10">
    <name type="scientific">Rosellinia necatrix</name>
    <name type="common">White root-rot fungus</name>
    <dbReference type="NCBI Taxonomy" id="77044"/>
    <lineage>
        <taxon>Eukaryota</taxon>
        <taxon>Fungi</taxon>
        <taxon>Dikarya</taxon>
        <taxon>Ascomycota</taxon>
        <taxon>Pezizomycotina</taxon>
        <taxon>Sordariomycetes</taxon>
        <taxon>Xylariomycetidae</taxon>
        <taxon>Xylariales</taxon>
        <taxon>Xylariaceae</taxon>
        <taxon>Rosellinia</taxon>
    </lineage>
</organism>
<sequence length="287" mass="32938">MADHPRRGRNRPDSRAMWEESERRSNYGGNTRDRRDNRDRFRDEQPRNQDRRQRSRSRSPIGERRERHRSRSRDRRDRDRDYGRDKRRGYDGARDKIDGREREKEMGRDGRRREDSREEHTIPKGPARRGDARRSISPQRSPPAKTGRAAHDPNSPLPTRSKHPDRDSGHSSARGDLDDEVPSRKRRSGKKKGKQASLGDGELQDRGQPRGGDGGDDPMDEDDSLAVEEDDEMSAMQAMMGFGGFGTTKGQKVAGNNTGAVYKAKKTEYRQYMNRVGGFNRPLSPGR</sequence>
<gene>
    <name evidence="10" type="ORF">SAMD00023353_7400160</name>
</gene>
<evidence type="ECO:0000256" key="2">
    <source>
        <dbReference type="ARBA" id="ARBA00004123"/>
    </source>
</evidence>
<evidence type="ECO:0000313" key="10">
    <source>
        <dbReference type="EMBL" id="GAW27136.1"/>
    </source>
</evidence>
<dbReference type="Pfam" id="PF08648">
    <property type="entry name" value="SNRNP27"/>
    <property type="match status" value="1"/>
</dbReference>
<dbReference type="GO" id="GO:0071011">
    <property type="term" value="C:precatalytic spliceosome"/>
    <property type="evidence" value="ECO:0007669"/>
    <property type="project" value="TreeGrafter"/>
</dbReference>
<keyword evidence="7" id="KW-0539">Nucleus</keyword>
<keyword evidence="6" id="KW-0508">mRNA splicing</keyword>
<evidence type="ECO:0000256" key="1">
    <source>
        <dbReference type="ARBA" id="ARBA00003632"/>
    </source>
</evidence>
<evidence type="ECO:0000256" key="6">
    <source>
        <dbReference type="ARBA" id="ARBA00023187"/>
    </source>
</evidence>
<evidence type="ECO:0000256" key="7">
    <source>
        <dbReference type="ARBA" id="ARBA00023242"/>
    </source>
</evidence>
<comment type="subunit">
    <text evidence="4">Part of a tri-snRNP complex.</text>
</comment>
<dbReference type="PANTHER" id="PTHR31077:SF1">
    <property type="entry name" value="U4_U6.U5 SMALL NUCLEAR RIBONUCLEOPROTEIN 27 KDA PROTEIN"/>
    <property type="match status" value="1"/>
</dbReference>
<feature type="compositionally biased region" description="Basic and acidic residues" evidence="8">
    <location>
        <begin position="162"/>
        <end position="176"/>
    </location>
</feature>
<dbReference type="InterPro" id="IPR013957">
    <property type="entry name" value="SNRNP27"/>
</dbReference>
<comment type="subcellular location">
    <subcellularLocation>
        <location evidence="2">Nucleus</location>
    </subcellularLocation>
</comment>
<reference evidence="10" key="1">
    <citation type="submission" date="2016-03" db="EMBL/GenBank/DDBJ databases">
        <title>Draft genome sequence of Rosellinia necatrix.</title>
        <authorList>
            <person name="Kanematsu S."/>
        </authorList>
    </citation>
    <scope>NUCLEOTIDE SEQUENCE [LARGE SCALE GENOMIC DNA]</scope>
    <source>
        <strain evidence="10">W97</strain>
    </source>
</reference>
<evidence type="ECO:0000256" key="4">
    <source>
        <dbReference type="ARBA" id="ARBA00011825"/>
    </source>
</evidence>
<dbReference type="STRING" id="77044.A0A1S8AAJ6"/>
<feature type="region of interest" description="Disordered" evidence="8">
    <location>
        <begin position="1"/>
        <end position="236"/>
    </location>
</feature>